<dbReference type="Gene3D" id="3.30.70.1320">
    <property type="entry name" value="Multidrug efflux transporter AcrB pore domain like"/>
    <property type="match status" value="1"/>
</dbReference>
<dbReference type="Gene3D" id="1.20.1640.10">
    <property type="entry name" value="Multidrug efflux transporter AcrB transmembrane domain"/>
    <property type="match status" value="2"/>
</dbReference>
<feature type="transmembrane region" description="Helical" evidence="1">
    <location>
        <begin position="365"/>
        <end position="387"/>
    </location>
</feature>
<keyword evidence="3" id="KW-1185">Reference proteome</keyword>
<dbReference type="GO" id="GO:0005886">
    <property type="term" value="C:plasma membrane"/>
    <property type="evidence" value="ECO:0007669"/>
    <property type="project" value="TreeGrafter"/>
</dbReference>
<sequence length="1030" mass="113726">MSLKDFNLSEWALKNQPLVKYFLVILFVMGILSYTELNQKEDPDFTIKAMLVSVKWPGATEAQMEEQVVDKIEKKLLELSTLDYISSQITPGAAIITVNLGDTIRGQDVTDSWYQVRKKISDIKATLPSGIQGPFFNDEYGDTYSNIYAFSANDYNYEELRRIIEDVKREFLTIGGVMKVDLIGNQTEQITVNLSSSRLSSLGVSLQQVLTAIQSQNAVNASGSFTTKGDDIPVRVTGNFATLEDVKGLPVAVNGKIFRLGDISDVKREFQDPPETLVRNNGKQVILLGVVPNKNADVIRTGEEVEARYKEIKSKLPVGVSEAVVSDQPHVVREAVNEFVEALFEAIAIVLIVSFISLGFRTGIVVAISIPLVLSVTFLIMKIYGIALQRVSLGALIIALGLLVDDAIIAVEMMVLKLEEGYDKFQAATFAYTSTAFPMLSGTLITVAGFLPVGLNDSTTGEYVFSLFAVTGISLVVSWVVAVIFTPYLGFHLLPAEKLKQKGEQHHGGDMYATPFYNKFKNLLNNVINHKKIVVIGTVGIFVFALFMFKLFVAQQFFPSSDRPELTVDMWLPQSASIYNAESQAIRLEKIVMKESGVSSVTTFIGQGIPRFYLSLDVQQQNANFAQLLVMTKGGEEERDKVRAKLQGILKHEFPDIRGRVNLLEMGAPVGYPVQFRVSGPDSQRVMQITEQVESIMRANPNTLGVNVDWGEDLRSMRVVVNQSKAQQVGISSTDLEQQINMLLSGSTMTYYFEKDETIPLIAQLDKTERVQVNNLTNMMIQTANNFFVPVGQIAKVEFFSEAGKKFRRNRVPTVTVRADVVDGAEGNDVALQIYPKLQELEKTLPLGYHIQIGGSLESSAKANGPIVKMYPIMALVVLTLLMLQLNSFKRTMLVVATAPLGMIGVTLSLILLDRPFGFVATLGVIALFGIIMRNSVILIDQIESDIKSGETPLEAIKMSVLRRFRPIVLTAAAAILGMIPLVKSVFWGPMAVAMMGGLFIATLLTLIFLPALYAWTYKISEVSPMGKFE</sequence>
<dbReference type="SUPFAM" id="SSF82866">
    <property type="entry name" value="Multidrug efflux transporter AcrB transmembrane domain"/>
    <property type="match status" value="2"/>
</dbReference>
<evidence type="ECO:0000313" key="2">
    <source>
        <dbReference type="EMBL" id="AUR52718.1"/>
    </source>
</evidence>
<dbReference type="Pfam" id="PF00873">
    <property type="entry name" value="ACR_tran"/>
    <property type="match status" value="1"/>
</dbReference>
<keyword evidence="1" id="KW-0812">Transmembrane</keyword>
<feature type="transmembrane region" description="Helical" evidence="1">
    <location>
        <begin position="463"/>
        <end position="491"/>
    </location>
</feature>
<dbReference type="SUPFAM" id="SSF82714">
    <property type="entry name" value="Multidrug efflux transporter AcrB TolC docking domain, DN and DC subdomains"/>
    <property type="match status" value="2"/>
</dbReference>
<feature type="transmembrane region" description="Helical" evidence="1">
    <location>
        <begin position="393"/>
        <end position="416"/>
    </location>
</feature>
<feature type="transmembrane region" description="Helical" evidence="1">
    <location>
        <begin position="968"/>
        <end position="987"/>
    </location>
</feature>
<proteinExistence type="predicted"/>
<dbReference type="GO" id="GO:0042910">
    <property type="term" value="F:xenobiotic transmembrane transporter activity"/>
    <property type="evidence" value="ECO:0007669"/>
    <property type="project" value="TreeGrafter"/>
</dbReference>
<keyword evidence="1" id="KW-1133">Transmembrane helix</keyword>
<dbReference type="KEGG" id="nba:CUN60_10555"/>
<feature type="transmembrane region" description="Helical" evidence="1">
    <location>
        <begin position="993"/>
        <end position="1016"/>
    </location>
</feature>
<dbReference type="Gene3D" id="3.30.70.1430">
    <property type="entry name" value="Multidrug efflux transporter AcrB pore domain"/>
    <property type="match status" value="2"/>
</dbReference>
<evidence type="ECO:0000256" key="1">
    <source>
        <dbReference type="SAM" id="Phobius"/>
    </source>
</evidence>
<name>A0A2I7N8C8_9NEIS</name>
<dbReference type="InterPro" id="IPR001036">
    <property type="entry name" value="Acrflvin-R"/>
</dbReference>
<feature type="transmembrane region" description="Helical" evidence="1">
    <location>
        <begin position="919"/>
        <end position="940"/>
    </location>
</feature>
<dbReference type="Gene3D" id="3.30.70.1440">
    <property type="entry name" value="Multidrug efflux transporter AcrB pore domain"/>
    <property type="match status" value="1"/>
</dbReference>
<feature type="transmembrane region" description="Helical" evidence="1">
    <location>
        <begin position="893"/>
        <end position="913"/>
    </location>
</feature>
<dbReference type="PANTHER" id="PTHR32063">
    <property type="match status" value="1"/>
</dbReference>
<dbReference type="EMBL" id="CP024847">
    <property type="protein sequence ID" value="AUR52718.1"/>
    <property type="molecule type" value="Genomic_DNA"/>
</dbReference>
<organism evidence="2 3">
    <name type="scientific">Aquella oligotrophica</name>
    <dbReference type="NCBI Taxonomy" id="2067065"/>
    <lineage>
        <taxon>Bacteria</taxon>
        <taxon>Pseudomonadati</taxon>
        <taxon>Pseudomonadota</taxon>
        <taxon>Betaproteobacteria</taxon>
        <taxon>Neisseriales</taxon>
        <taxon>Neisseriaceae</taxon>
        <taxon>Aquella</taxon>
    </lineage>
</organism>
<accession>A0A2I7N8C8</accession>
<dbReference type="PRINTS" id="PR00702">
    <property type="entry name" value="ACRIFLAVINRP"/>
</dbReference>
<dbReference type="Gene3D" id="3.30.2090.10">
    <property type="entry name" value="Multidrug efflux transporter AcrB TolC docking domain, DN and DC subdomains"/>
    <property type="match status" value="2"/>
</dbReference>
<dbReference type="PANTHER" id="PTHR32063:SF18">
    <property type="entry name" value="CATION EFFLUX SYSTEM PROTEIN"/>
    <property type="match status" value="1"/>
</dbReference>
<dbReference type="RefSeq" id="WP_102952006.1">
    <property type="nucleotide sequence ID" value="NZ_CP024847.1"/>
</dbReference>
<reference evidence="3" key="1">
    <citation type="submission" date="2017-11" db="EMBL/GenBank/DDBJ databases">
        <authorList>
            <person name="Chan K.G."/>
            <person name="Lee L.S."/>
        </authorList>
    </citation>
    <scope>NUCLEOTIDE SEQUENCE [LARGE SCALE GENOMIC DNA]</scope>
    <source>
        <strain evidence="3">DSM 100970</strain>
    </source>
</reference>
<dbReference type="InterPro" id="IPR027463">
    <property type="entry name" value="AcrB_DN_DC_subdom"/>
</dbReference>
<dbReference type="SUPFAM" id="SSF82693">
    <property type="entry name" value="Multidrug efflux transporter AcrB pore domain, PN1, PN2, PC1 and PC2 subdomains"/>
    <property type="match status" value="2"/>
</dbReference>
<dbReference type="AlphaFoldDB" id="A0A2I7N8C8"/>
<keyword evidence="1" id="KW-0472">Membrane</keyword>
<dbReference type="OrthoDB" id="9757940at2"/>
<feature type="transmembrane region" description="Helical" evidence="1">
    <location>
        <begin position="428"/>
        <end position="451"/>
    </location>
</feature>
<protein>
    <submittedName>
        <fullName evidence="2">Multidrug transporter AcrB</fullName>
    </submittedName>
</protein>
<dbReference type="Proteomes" id="UP000236655">
    <property type="component" value="Chromosome"/>
</dbReference>
<evidence type="ECO:0000313" key="3">
    <source>
        <dbReference type="Proteomes" id="UP000236655"/>
    </source>
</evidence>
<feature type="transmembrane region" description="Helical" evidence="1">
    <location>
        <begin position="533"/>
        <end position="553"/>
    </location>
</feature>
<gene>
    <name evidence="2" type="ORF">CUN60_10555</name>
</gene>